<accession>A0A939E307</accession>
<keyword evidence="1" id="KW-0812">Transmembrane</keyword>
<sequence>MRIPRQPTSRGEAALGLVWLSIGSLMSVLMEIVYLTARLPLPGGHSVVFPVAIVVAFALNLAISRTALLWTPVTAIAAIPVGVWLAGYFLFALAPALGGHIHMFGDLRSVLLLMCGVAGGCFPLWTPK</sequence>
<protein>
    <submittedName>
        <fullName evidence="2">Uncharacterized protein</fullName>
    </submittedName>
</protein>
<evidence type="ECO:0000313" key="3">
    <source>
        <dbReference type="Proteomes" id="UP000664332"/>
    </source>
</evidence>
<keyword evidence="3" id="KW-1185">Reference proteome</keyword>
<dbReference type="AlphaFoldDB" id="A0A939E307"/>
<feature type="transmembrane region" description="Helical" evidence="1">
    <location>
        <begin position="109"/>
        <end position="126"/>
    </location>
</feature>
<comment type="caution">
    <text evidence="2">The sequence shown here is derived from an EMBL/GenBank/DDBJ whole genome shotgun (WGS) entry which is preliminary data.</text>
</comment>
<feature type="transmembrane region" description="Helical" evidence="1">
    <location>
        <begin position="43"/>
        <end position="63"/>
    </location>
</feature>
<feature type="transmembrane region" description="Helical" evidence="1">
    <location>
        <begin position="75"/>
        <end position="97"/>
    </location>
</feature>
<keyword evidence="1" id="KW-1133">Transmembrane helix</keyword>
<name>A0A939E307_9CORY</name>
<feature type="transmembrane region" description="Helical" evidence="1">
    <location>
        <begin position="12"/>
        <end position="37"/>
    </location>
</feature>
<evidence type="ECO:0000256" key="1">
    <source>
        <dbReference type="SAM" id="Phobius"/>
    </source>
</evidence>
<proteinExistence type="predicted"/>
<dbReference type="EMBL" id="JAFLEQ010000016">
    <property type="protein sequence ID" value="MBN9644838.1"/>
    <property type="molecule type" value="Genomic_DNA"/>
</dbReference>
<reference evidence="2" key="1">
    <citation type="submission" date="2021-03" db="EMBL/GenBank/DDBJ databases">
        <authorList>
            <person name="Sun Q."/>
        </authorList>
    </citation>
    <scope>NUCLEOTIDE SEQUENCE</scope>
    <source>
        <strain evidence="2">CCM 8862</strain>
    </source>
</reference>
<organism evidence="2 3">
    <name type="scientific">Corynebacterium mendelii</name>
    <dbReference type="NCBI Taxonomy" id="2765362"/>
    <lineage>
        <taxon>Bacteria</taxon>
        <taxon>Bacillati</taxon>
        <taxon>Actinomycetota</taxon>
        <taxon>Actinomycetes</taxon>
        <taxon>Mycobacteriales</taxon>
        <taxon>Corynebacteriaceae</taxon>
        <taxon>Corynebacterium</taxon>
    </lineage>
</organism>
<gene>
    <name evidence="2" type="ORF">JZY06_09485</name>
</gene>
<dbReference type="Proteomes" id="UP000664332">
    <property type="component" value="Unassembled WGS sequence"/>
</dbReference>
<evidence type="ECO:0000313" key="2">
    <source>
        <dbReference type="EMBL" id="MBN9644838.1"/>
    </source>
</evidence>
<keyword evidence="1" id="KW-0472">Membrane</keyword>